<protein>
    <submittedName>
        <fullName evidence="2">Uncharacterized protein</fullName>
    </submittedName>
</protein>
<evidence type="ECO:0000313" key="2">
    <source>
        <dbReference type="EMBL" id="CAL4200326.1"/>
    </source>
</evidence>
<sequence>YSPPPRPTPGLSEGHNRKERLYNWLGQQKTIFPIGHGGRVSSVSQFVPLSSSDSASSATPRRSTRETPGTVSSLPSPLQHQVHPTKHALLPAPSQSTQQTHQDTQLSKNLSPPSLQPSVHGPHIQQSVKPQAPSQHSVYPPHSHKSAYTSGGSHSMLVPSALLPYQSPHPHHSLPPM</sequence>
<evidence type="ECO:0000256" key="1">
    <source>
        <dbReference type="SAM" id="MobiDB-lite"/>
    </source>
</evidence>
<proteinExistence type="predicted"/>
<feature type="compositionally biased region" description="Polar residues" evidence="1">
    <location>
        <begin position="124"/>
        <end position="137"/>
    </location>
</feature>
<dbReference type="Proteomes" id="UP001497623">
    <property type="component" value="Unassembled WGS sequence"/>
</dbReference>
<evidence type="ECO:0000313" key="3">
    <source>
        <dbReference type="Proteomes" id="UP001497623"/>
    </source>
</evidence>
<feature type="compositionally biased region" description="Low complexity" evidence="1">
    <location>
        <begin position="48"/>
        <end position="61"/>
    </location>
</feature>
<gene>
    <name evidence="2" type="ORF">MNOR_LOCUS37521</name>
</gene>
<reference evidence="2 3" key="1">
    <citation type="submission" date="2024-05" db="EMBL/GenBank/DDBJ databases">
        <authorList>
            <person name="Wallberg A."/>
        </authorList>
    </citation>
    <scope>NUCLEOTIDE SEQUENCE [LARGE SCALE GENOMIC DNA]</scope>
</reference>
<organism evidence="2 3">
    <name type="scientific">Meganyctiphanes norvegica</name>
    <name type="common">Northern krill</name>
    <name type="synonym">Thysanopoda norvegica</name>
    <dbReference type="NCBI Taxonomy" id="48144"/>
    <lineage>
        <taxon>Eukaryota</taxon>
        <taxon>Metazoa</taxon>
        <taxon>Ecdysozoa</taxon>
        <taxon>Arthropoda</taxon>
        <taxon>Crustacea</taxon>
        <taxon>Multicrustacea</taxon>
        <taxon>Malacostraca</taxon>
        <taxon>Eumalacostraca</taxon>
        <taxon>Eucarida</taxon>
        <taxon>Euphausiacea</taxon>
        <taxon>Euphausiidae</taxon>
        <taxon>Meganyctiphanes</taxon>
    </lineage>
</organism>
<feature type="compositionally biased region" description="Polar residues" evidence="1">
    <location>
        <begin position="108"/>
        <end position="117"/>
    </location>
</feature>
<feature type="non-terminal residue" evidence="2">
    <location>
        <position position="177"/>
    </location>
</feature>
<keyword evidence="3" id="KW-1185">Reference proteome</keyword>
<dbReference type="AlphaFoldDB" id="A0AAV2SH73"/>
<dbReference type="EMBL" id="CAXKWB010076356">
    <property type="protein sequence ID" value="CAL4200326.1"/>
    <property type="molecule type" value="Genomic_DNA"/>
</dbReference>
<comment type="caution">
    <text evidence="2">The sequence shown here is derived from an EMBL/GenBank/DDBJ whole genome shotgun (WGS) entry which is preliminary data.</text>
</comment>
<accession>A0AAV2SH73</accession>
<feature type="region of interest" description="Disordered" evidence="1">
    <location>
        <begin position="48"/>
        <end position="177"/>
    </location>
</feature>
<feature type="non-terminal residue" evidence="2">
    <location>
        <position position="1"/>
    </location>
</feature>
<feature type="compositionally biased region" description="Low complexity" evidence="1">
    <location>
        <begin position="94"/>
        <end position="107"/>
    </location>
</feature>
<name>A0AAV2SH73_MEGNR</name>
<feature type="compositionally biased region" description="Polar residues" evidence="1">
    <location>
        <begin position="69"/>
        <end position="79"/>
    </location>
</feature>